<sequence length="175" mass="20093">MIYLACVIILSIVSSTKGMSSGPPMCTLDPLHSGAPPATTDWRNLFEISMTQINQNLLADHRNATGMVDYKTNGWFVVIEPKEDLDKPELIKIKGFALKVMTDDIVEFPHIHRNKRLKKLDCYNGEIMLSHRDASEKKRVSFFFLGYPDYLTSKKTMFQATIVSSYMKYWSEIKF</sequence>
<dbReference type="InterPro" id="IPR002861">
    <property type="entry name" value="Reeler_dom"/>
</dbReference>
<accession>A0A0U2UNR1</accession>
<dbReference type="Pfam" id="PF02014">
    <property type="entry name" value="Reeler"/>
    <property type="match status" value="1"/>
</dbReference>
<keyword evidence="1" id="KW-0732">Signal</keyword>
<feature type="signal peptide" evidence="1">
    <location>
        <begin position="1"/>
        <end position="18"/>
    </location>
</feature>
<evidence type="ECO:0000313" key="3">
    <source>
        <dbReference type="EMBL" id="ALS04542.1"/>
    </source>
</evidence>
<reference evidence="3" key="1">
    <citation type="journal article" date="2015" name="Sci. Rep.">
        <title>Spliced leader RNA trans-splicing discovered in copepods.</title>
        <authorList>
            <person name="Yang F."/>
            <person name="Xu D."/>
            <person name="Zhuang Y."/>
            <person name="Yi X."/>
            <person name="Huang Y."/>
            <person name="Chen H."/>
            <person name="Lin S."/>
            <person name="Campbell D.A."/>
            <person name="Sturm N.R."/>
            <person name="Liu G."/>
            <person name="Zhang H."/>
        </authorList>
    </citation>
    <scope>NUCLEOTIDE SEQUENCE</scope>
</reference>
<name>A0A0U2UNR1_ACAPC</name>
<protein>
    <recommendedName>
        <fullName evidence="2">Reelin domain-containing protein</fullName>
    </recommendedName>
</protein>
<proteinExistence type="evidence at transcript level"/>
<evidence type="ECO:0000256" key="1">
    <source>
        <dbReference type="SAM" id="SignalP"/>
    </source>
</evidence>
<feature type="domain" description="Reelin" evidence="2">
    <location>
        <begin position="92"/>
        <end position="170"/>
    </location>
</feature>
<feature type="chain" id="PRO_5006832713" description="Reelin domain-containing protein" evidence="1">
    <location>
        <begin position="19"/>
        <end position="175"/>
    </location>
</feature>
<dbReference type="EMBL" id="KT754708">
    <property type="protein sequence ID" value="ALS04542.1"/>
    <property type="molecule type" value="mRNA"/>
</dbReference>
<evidence type="ECO:0000259" key="2">
    <source>
        <dbReference type="Pfam" id="PF02014"/>
    </source>
</evidence>
<dbReference type="AlphaFoldDB" id="A0A0U2UNR1"/>
<organism evidence="3">
    <name type="scientific">Acartia pacifica</name>
    <name type="common">Copepod</name>
    <dbReference type="NCBI Taxonomy" id="335913"/>
    <lineage>
        <taxon>Eukaryota</taxon>
        <taxon>Metazoa</taxon>
        <taxon>Ecdysozoa</taxon>
        <taxon>Arthropoda</taxon>
        <taxon>Crustacea</taxon>
        <taxon>Multicrustacea</taxon>
        <taxon>Hexanauplia</taxon>
        <taxon>Copepoda</taxon>
        <taxon>Calanoida</taxon>
        <taxon>Acartiidae</taxon>
        <taxon>Acartia</taxon>
    </lineage>
</organism>